<proteinExistence type="predicted"/>
<accession>A0ABV4BML2</accession>
<dbReference type="Proteomes" id="UP001564657">
    <property type="component" value="Unassembled WGS sequence"/>
</dbReference>
<dbReference type="EMBL" id="JBGEWD010000005">
    <property type="protein sequence ID" value="MEY8000019.1"/>
    <property type="molecule type" value="Genomic_DNA"/>
</dbReference>
<gene>
    <name evidence="1" type="ORF">AB8U03_07375</name>
</gene>
<sequence length="178" mass="20542">MDINVFKIKVKREEAIKIARGLRSTFMGLSNRKVSNVRIHYVEVKFITCNLTYKPNFIEKYLFKDNETKKQKILMIADGTTCESAIVSGKPDIVPIKNVEENYVQFSSYSDELMISNCKKVASRVAFRNLGNFAKVDFEKIESCYRPYWLILYGEEKKVKKVKCIPVCADGCGSYRSF</sequence>
<reference evidence="1 2" key="1">
    <citation type="submission" date="2024-08" db="EMBL/GenBank/DDBJ databases">
        <title>Clostridium lapicellarii sp. nov., and Clostridium renhuaiense sp. nov., two species isolated from the mud in a fermentation cellar used for producing sauce-flavour Chinese liquors.</title>
        <authorList>
            <person name="Yang F."/>
            <person name="Wang H."/>
            <person name="Chen L.Q."/>
            <person name="Zhou N."/>
            <person name="Lu J.J."/>
            <person name="Pu X.X."/>
            <person name="Wan B."/>
            <person name="Wang L."/>
            <person name="Liu S.J."/>
        </authorList>
    </citation>
    <scope>NUCLEOTIDE SEQUENCE [LARGE SCALE GENOMIC DNA]</scope>
    <source>
        <strain evidence="1 2">MT-5</strain>
    </source>
</reference>
<organism evidence="1 2">
    <name type="scientific">Clostridium moutaii</name>
    <dbReference type="NCBI Taxonomy" id="3240932"/>
    <lineage>
        <taxon>Bacteria</taxon>
        <taxon>Bacillati</taxon>
        <taxon>Bacillota</taxon>
        <taxon>Clostridia</taxon>
        <taxon>Eubacteriales</taxon>
        <taxon>Clostridiaceae</taxon>
        <taxon>Clostridium</taxon>
    </lineage>
</organism>
<name>A0ABV4BML2_9CLOT</name>
<protein>
    <submittedName>
        <fullName evidence="1">Uncharacterized protein</fullName>
    </submittedName>
</protein>
<comment type="caution">
    <text evidence="1">The sequence shown here is derived from an EMBL/GenBank/DDBJ whole genome shotgun (WGS) entry which is preliminary data.</text>
</comment>
<keyword evidence="2" id="KW-1185">Reference proteome</keyword>
<dbReference type="RefSeq" id="WP_369703904.1">
    <property type="nucleotide sequence ID" value="NZ_JBGEWD010000005.1"/>
</dbReference>
<evidence type="ECO:0000313" key="1">
    <source>
        <dbReference type="EMBL" id="MEY8000019.1"/>
    </source>
</evidence>
<evidence type="ECO:0000313" key="2">
    <source>
        <dbReference type="Proteomes" id="UP001564657"/>
    </source>
</evidence>